<keyword evidence="3" id="KW-0449">Lipoprotein</keyword>
<dbReference type="EMBL" id="JAPFFI010000027">
    <property type="protein sequence ID" value="KAJ6304446.1"/>
    <property type="molecule type" value="Genomic_DNA"/>
</dbReference>
<dbReference type="PANTHER" id="PTHR46195:SF17">
    <property type="entry name" value="HEAVY METAL-ASSOCIATED ISOPRENYLATED PLANT PROTEIN 8"/>
    <property type="match status" value="1"/>
</dbReference>
<reference evidence="7" key="1">
    <citation type="submission" date="2022-10" db="EMBL/GenBank/DDBJ databases">
        <authorList>
            <person name="Hyden B.L."/>
            <person name="Feng K."/>
            <person name="Yates T."/>
            <person name="Jawdy S."/>
            <person name="Smart L.B."/>
            <person name="Muchero W."/>
        </authorList>
    </citation>
    <scope>NUCLEOTIDE SEQUENCE</scope>
    <source>
        <tissue evidence="7">Shoot tip</tissue>
    </source>
</reference>
<keyword evidence="1" id="KW-0488">Methylation</keyword>
<dbReference type="InterPro" id="IPR036163">
    <property type="entry name" value="HMA_dom_sf"/>
</dbReference>
<comment type="similarity">
    <text evidence="4">Belongs to the HIPP family.</text>
</comment>
<dbReference type="SUPFAM" id="SSF55008">
    <property type="entry name" value="HMA, heavy metal-associated domain"/>
    <property type="match status" value="2"/>
</dbReference>
<evidence type="ECO:0000256" key="1">
    <source>
        <dbReference type="ARBA" id="ARBA00022481"/>
    </source>
</evidence>
<feature type="compositionally biased region" description="Basic and acidic residues" evidence="5">
    <location>
        <begin position="29"/>
        <end position="38"/>
    </location>
</feature>
<dbReference type="Proteomes" id="UP001141253">
    <property type="component" value="Chromosome 16"/>
</dbReference>
<feature type="compositionally biased region" description="Basic residues" evidence="5">
    <location>
        <begin position="212"/>
        <end position="228"/>
    </location>
</feature>
<keyword evidence="3" id="KW-0636">Prenylation</keyword>
<evidence type="ECO:0000259" key="6">
    <source>
        <dbReference type="PROSITE" id="PS50846"/>
    </source>
</evidence>
<dbReference type="PANTHER" id="PTHR46195">
    <property type="entry name" value="HEAVY METAL-ASSOCIATED ISOPRENYLATED PLANT PROTEIN 7"/>
    <property type="match status" value="1"/>
</dbReference>
<dbReference type="Gene3D" id="3.30.70.100">
    <property type="match status" value="2"/>
</dbReference>
<evidence type="ECO:0000256" key="2">
    <source>
        <dbReference type="ARBA" id="ARBA00022723"/>
    </source>
</evidence>
<dbReference type="PROSITE" id="PS50846">
    <property type="entry name" value="HMA_2"/>
    <property type="match status" value="2"/>
</dbReference>
<feature type="domain" description="HMA" evidence="6">
    <location>
        <begin position="131"/>
        <end position="195"/>
    </location>
</feature>
<protein>
    <recommendedName>
        <fullName evidence="6">HMA domain-containing protein</fullName>
    </recommendedName>
</protein>
<accession>A0ABQ8ZRX3</accession>
<feature type="domain" description="HMA" evidence="6">
    <location>
        <begin position="42"/>
        <end position="106"/>
    </location>
</feature>
<feature type="region of interest" description="Disordered" evidence="5">
    <location>
        <begin position="1"/>
        <end position="38"/>
    </location>
</feature>
<dbReference type="Pfam" id="PF00403">
    <property type="entry name" value="HMA"/>
    <property type="match status" value="2"/>
</dbReference>
<reference evidence="7" key="2">
    <citation type="journal article" date="2023" name="Int. J. Mol. Sci.">
        <title>De Novo Assembly and Annotation of 11 Diverse Shrub Willow (Salix) Genomes Reveals Novel Gene Organization in Sex-Linked Regions.</title>
        <authorList>
            <person name="Hyden B."/>
            <person name="Feng K."/>
            <person name="Yates T.B."/>
            <person name="Jawdy S."/>
            <person name="Cereghino C."/>
            <person name="Smart L.B."/>
            <person name="Muchero W."/>
        </authorList>
    </citation>
    <scope>NUCLEOTIDE SEQUENCE</scope>
    <source>
        <tissue evidence="7">Shoot tip</tissue>
    </source>
</reference>
<evidence type="ECO:0000256" key="5">
    <source>
        <dbReference type="SAM" id="MobiDB-lite"/>
    </source>
</evidence>
<gene>
    <name evidence="7" type="ORF">OIU77_018164</name>
</gene>
<comment type="caution">
    <text evidence="7">The sequence shown here is derived from an EMBL/GenBank/DDBJ whole genome shotgun (WGS) entry which is preliminary data.</text>
</comment>
<name>A0ABQ8ZRX3_9ROSI</name>
<dbReference type="InterPro" id="IPR006121">
    <property type="entry name" value="HMA_dom"/>
</dbReference>
<evidence type="ECO:0000256" key="4">
    <source>
        <dbReference type="ARBA" id="ARBA00024045"/>
    </source>
</evidence>
<keyword evidence="8" id="KW-1185">Reference proteome</keyword>
<dbReference type="InterPro" id="IPR044577">
    <property type="entry name" value="HIPP4/7/8/17/18/19"/>
</dbReference>
<keyword evidence="2" id="KW-0479">Metal-binding</keyword>
<dbReference type="CDD" id="cd00371">
    <property type="entry name" value="HMA"/>
    <property type="match status" value="2"/>
</dbReference>
<evidence type="ECO:0000313" key="7">
    <source>
        <dbReference type="EMBL" id="KAJ6304446.1"/>
    </source>
</evidence>
<sequence length="257" mass="29147">MGKGKKERNGAQNGGGCQQRNGEAAVTPQEEHRERNEVENKGKQIVLRAYMHCQGCADKILYLLKGFEGVEEVTADSKQNMVMVRGAKADPSKVLERLQGKYSRNVELISPQLEPKAQDKTEPEKIQEPQVKMVVLRMNMHCEGCAHDIKKKVIRMEGVLSVEPDITKSQVTVRGAFDPPKLAQNIMKQLGIHVEILRQQNQGATKDDNNNNKKKKKNNKKKKNKKNMFHYPPQNSQEYVYPSPIFSDENVFSCSIM</sequence>
<evidence type="ECO:0000256" key="3">
    <source>
        <dbReference type="ARBA" id="ARBA00023289"/>
    </source>
</evidence>
<organism evidence="7 8">
    <name type="scientific">Salix suchowensis</name>
    <dbReference type="NCBI Taxonomy" id="1278906"/>
    <lineage>
        <taxon>Eukaryota</taxon>
        <taxon>Viridiplantae</taxon>
        <taxon>Streptophyta</taxon>
        <taxon>Embryophyta</taxon>
        <taxon>Tracheophyta</taxon>
        <taxon>Spermatophyta</taxon>
        <taxon>Magnoliopsida</taxon>
        <taxon>eudicotyledons</taxon>
        <taxon>Gunneridae</taxon>
        <taxon>Pentapetalae</taxon>
        <taxon>rosids</taxon>
        <taxon>fabids</taxon>
        <taxon>Malpighiales</taxon>
        <taxon>Salicaceae</taxon>
        <taxon>Saliceae</taxon>
        <taxon>Salix</taxon>
    </lineage>
</organism>
<feature type="region of interest" description="Disordered" evidence="5">
    <location>
        <begin position="200"/>
        <end position="234"/>
    </location>
</feature>
<proteinExistence type="inferred from homology"/>
<evidence type="ECO:0000313" key="8">
    <source>
        <dbReference type="Proteomes" id="UP001141253"/>
    </source>
</evidence>